<evidence type="ECO:0000313" key="8">
    <source>
        <dbReference type="EMBL" id="TCQ08172.1"/>
    </source>
</evidence>
<dbReference type="PANTHER" id="PTHR11360">
    <property type="entry name" value="MONOCARBOXYLATE TRANSPORTER"/>
    <property type="match status" value="1"/>
</dbReference>
<feature type="transmembrane region" description="Helical" evidence="6">
    <location>
        <begin position="166"/>
        <end position="185"/>
    </location>
</feature>
<accession>A0A4R2TYK7</accession>
<feature type="transmembrane region" description="Helical" evidence="6">
    <location>
        <begin position="374"/>
        <end position="392"/>
    </location>
</feature>
<evidence type="ECO:0000256" key="2">
    <source>
        <dbReference type="ARBA" id="ARBA00022448"/>
    </source>
</evidence>
<keyword evidence="5 6" id="KW-0472">Membrane</keyword>
<evidence type="ECO:0000256" key="3">
    <source>
        <dbReference type="ARBA" id="ARBA00022692"/>
    </source>
</evidence>
<proteinExistence type="predicted"/>
<reference evidence="8 9" key="1">
    <citation type="submission" date="2019-03" db="EMBL/GenBank/DDBJ databases">
        <title>Genomic Encyclopedia of Type Strains, Phase IV (KMG-IV): sequencing the most valuable type-strain genomes for metagenomic binning, comparative biology and taxonomic classification.</title>
        <authorList>
            <person name="Goeker M."/>
        </authorList>
    </citation>
    <scope>NUCLEOTIDE SEQUENCE [LARGE SCALE GENOMIC DNA]</scope>
    <source>
        <strain evidence="8 9">DSM 100013</strain>
    </source>
</reference>
<dbReference type="CDD" id="cd17353">
    <property type="entry name" value="MFS_OFA_like"/>
    <property type="match status" value="1"/>
</dbReference>
<evidence type="ECO:0000256" key="1">
    <source>
        <dbReference type="ARBA" id="ARBA00004651"/>
    </source>
</evidence>
<dbReference type="InterPro" id="IPR036259">
    <property type="entry name" value="MFS_trans_sf"/>
</dbReference>
<keyword evidence="9" id="KW-1185">Reference proteome</keyword>
<comment type="caution">
    <text evidence="8">The sequence shown here is derived from an EMBL/GenBank/DDBJ whole genome shotgun (WGS) entry which is preliminary data.</text>
</comment>
<keyword evidence="4 6" id="KW-1133">Transmembrane helix</keyword>
<dbReference type="EMBL" id="SLYC01000001">
    <property type="protein sequence ID" value="TCQ08172.1"/>
    <property type="molecule type" value="Genomic_DNA"/>
</dbReference>
<dbReference type="Pfam" id="PF07690">
    <property type="entry name" value="MFS_1"/>
    <property type="match status" value="1"/>
</dbReference>
<gene>
    <name evidence="8" type="ORF">EDD79_1001261</name>
</gene>
<feature type="transmembrane region" description="Helical" evidence="6">
    <location>
        <begin position="312"/>
        <end position="333"/>
    </location>
</feature>
<feature type="transmembrane region" description="Helical" evidence="6">
    <location>
        <begin position="259"/>
        <end position="276"/>
    </location>
</feature>
<dbReference type="PROSITE" id="PS50850">
    <property type="entry name" value="MFS"/>
    <property type="match status" value="1"/>
</dbReference>
<evidence type="ECO:0000259" key="7">
    <source>
        <dbReference type="PROSITE" id="PS50850"/>
    </source>
</evidence>
<dbReference type="GO" id="GO:0022857">
    <property type="term" value="F:transmembrane transporter activity"/>
    <property type="evidence" value="ECO:0007669"/>
    <property type="project" value="InterPro"/>
</dbReference>
<evidence type="ECO:0000256" key="4">
    <source>
        <dbReference type="ARBA" id="ARBA00022989"/>
    </source>
</evidence>
<dbReference type="PANTHER" id="PTHR11360:SF304">
    <property type="entry name" value="MFS DOMAIN-CONTAINING PROTEIN"/>
    <property type="match status" value="1"/>
</dbReference>
<feature type="domain" description="Major facilitator superfamily (MFS) profile" evidence="7">
    <location>
        <begin position="7"/>
        <end position="401"/>
    </location>
</feature>
<feature type="transmembrane region" description="Helical" evidence="6">
    <location>
        <begin position="345"/>
        <end position="368"/>
    </location>
</feature>
<dbReference type="GO" id="GO:0005886">
    <property type="term" value="C:plasma membrane"/>
    <property type="evidence" value="ECO:0007669"/>
    <property type="project" value="UniProtKB-SubCell"/>
</dbReference>
<feature type="transmembrane region" description="Helical" evidence="6">
    <location>
        <begin position="48"/>
        <end position="64"/>
    </location>
</feature>
<feature type="transmembrane region" description="Helical" evidence="6">
    <location>
        <begin position="9"/>
        <end position="28"/>
    </location>
</feature>
<organism evidence="8 9">
    <name type="scientific">Serpentinicella alkaliphila</name>
    <dbReference type="NCBI Taxonomy" id="1734049"/>
    <lineage>
        <taxon>Bacteria</taxon>
        <taxon>Bacillati</taxon>
        <taxon>Bacillota</taxon>
        <taxon>Clostridia</taxon>
        <taxon>Peptostreptococcales</taxon>
        <taxon>Natronincolaceae</taxon>
        <taxon>Serpentinicella</taxon>
    </lineage>
</organism>
<sequence length="412" mass="43565">MNKTTNKGLIVVLAGLGVNLMLGTLYAWGVIAKALRAEFGWSATQTQIPYMVACALFAFSMIPGGKAQDKLGPKPVIMLAAVLAGIGLVFSGYVLTLPALIIGFGLIFGIAMGMGYSAPTPAAIKWYHPSKKGIISGIVVSGFGLAPVYVAPLTTYLLDNFGISKTFYFLGTAFLIGIMILSQIISNPPAGYVPAEPKDFANSNKPKVVAEDWNWREMVKSKQFFMVWTTFAFGTFAGLLVIGQLSAIGIEQAGIPNPFTLTILYAICNAGGRIIWGIISDRIGTKTSMTSMFILQVVAFLLMPYLKTPLTLMAGIAVVGFTFGGMLTVFPSITASFYGIKNLGLNYGLVITAWGIGGVFGPLVGGIVRDATGTYAFSYLVSAVLSLLGALISMKTVAPTSKPVLNNAPKNA</sequence>
<dbReference type="AlphaFoldDB" id="A0A4R2TYK7"/>
<dbReference type="Gene3D" id="1.20.1250.20">
    <property type="entry name" value="MFS general substrate transporter like domains"/>
    <property type="match status" value="2"/>
</dbReference>
<comment type="subcellular location">
    <subcellularLocation>
        <location evidence="1">Cell membrane</location>
        <topology evidence="1">Multi-pass membrane protein</topology>
    </subcellularLocation>
</comment>
<dbReference type="RefSeq" id="WP_165913588.1">
    <property type="nucleotide sequence ID" value="NZ_CP058648.1"/>
</dbReference>
<keyword evidence="3 6" id="KW-0812">Transmembrane</keyword>
<feature type="transmembrane region" description="Helical" evidence="6">
    <location>
        <begin position="224"/>
        <end position="247"/>
    </location>
</feature>
<evidence type="ECO:0000256" key="5">
    <source>
        <dbReference type="ARBA" id="ARBA00023136"/>
    </source>
</evidence>
<dbReference type="InterPro" id="IPR011701">
    <property type="entry name" value="MFS"/>
</dbReference>
<dbReference type="Proteomes" id="UP000295504">
    <property type="component" value="Unassembled WGS sequence"/>
</dbReference>
<feature type="transmembrane region" description="Helical" evidence="6">
    <location>
        <begin position="134"/>
        <end position="154"/>
    </location>
</feature>
<evidence type="ECO:0000256" key="6">
    <source>
        <dbReference type="SAM" id="Phobius"/>
    </source>
</evidence>
<keyword evidence="2" id="KW-0813">Transport</keyword>
<name>A0A4R2TYK7_9FIRM</name>
<feature type="transmembrane region" description="Helical" evidence="6">
    <location>
        <begin position="288"/>
        <end position="306"/>
    </location>
</feature>
<protein>
    <submittedName>
        <fullName evidence="8">OFA family oxalate/formate antiporter-like MFS transporter</fullName>
    </submittedName>
</protein>
<feature type="transmembrane region" description="Helical" evidence="6">
    <location>
        <begin position="101"/>
        <end position="122"/>
    </location>
</feature>
<dbReference type="InterPro" id="IPR020846">
    <property type="entry name" value="MFS_dom"/>
</dbReference>
<evidence type="ECO:0000313" key="9">
    <source>
        <dbReference type="Proteomes" id="UP000295504"/>
    </source>
</evidence>
<feature type="transmembrane region" description="Helical" evidence="6">
    <location>
        <begin position="76"/>
        <end position="95"/>
    </location>
</feature>
<dbReference type="InterPro" id="IPR050327">
    <property type="entry name" value="Proton-linked_MCT"/>
</dbReference>
<dbReference type="SUPFAM" id="SSF103473">
    <property type="entry name" value="MFS general substrate transporter"/>
    <property type="match status" value="1"/>
</dbReference>